<comment type="caution">
    <text evidence="11">The sequence shown here is derived from an EMBL/GenBank/DDBJ whole genome shotgun (WGS) entry which is preliminary data.</text>
</comment>
<evidence type="ECO:0000256" key="7">
    <source>
        <dbReference type="PROSITE-ProRule" id="PRU00042"/>
    </source>
</evidence>
<evidence type="ECO:0000313" key="12">
    <source>
        <dbReference type="Proteomes" id="UP000593567"/>
    </source>
</evidence>
<dbReference type="InterPro" id="IPR050888">
    <property type="entry name" value="ZnF_C2H2-type_TF"/>
</dbReference>
<keyword evidence="5" id="KW-0862">Zinc</keyword>
<dbReference type="GO" id="GO:0008270">
    <property type="term" value="F:zinc ion binding"/>
    <property type="evidence" value="ECO:0007669"/>
    <property type="project" value="UniProtKB-KW"/>
</dbReference>
<comment type="subcellular location">
    <subcellularLocation>
        <location evidence="1">Nucleus</location>
    </subcellularLocation>
</comment>
<dbReference type="AlphaFoldDB" id="A0A7J7KTP1"/>
<dbReference type="InterPro" id="IPR013087">
    <property type="entry name" value="Znf_C2H2_type"/>
</dbReference>
<feature type="region of interest" description="Disordered" evidence="8">
    <location>
        <begin position="619"/>
        <end position="641"/>
    </location>
</feature>
<evidence type="ECO:0000256" key="6">
    <source>
        <dbReference type="ARBA" id="ARBA00023242"/>
    </source>
</evidence>
<proteinExistence type="predicted"/>
<dbReference type="GO" id="GO:0005634">
    <property type="term" value="C:nucleus"/>
    <property type="evidence" value="ECO:0007669"/>
    <property type="project" value="UniProtKB-SubCell"/>
</dbReference>
<dbReference type="Proteomes" id="UP000593567">
    <property type="component" value="Unassembled WGS sequence"/>
</dbReference>
<dbReference type="PROSITE" id="PS00028">
    <property type="entry name" value="ZINC_FINGER_C2H2_1"/>
    <property type="match status" value="1"/>
</dbReference>
<dbReference type="SMART" id="SM00355">
    <property type="entry name" value="ZnF_C2H2"/>
    <property type="match status" value="3"/>
</dbReference>
<dbReference type="PROSITE" id="PS50157">
    <property type="entry name" value="ZINC_FINGER_C2H2_2"/>
    <property type="match status" value="1"/>
</dbReference>
<feature type="region of interest" description="Disordered" evidence="8">
    <location>
        <begin position="465"/>
        <end position="491"/>
    </location>
</feature>
<keyword evidence="9" id="KW-0732">Signal</keyword>
<accession>A0A7J7KTP1</accession>
<reference evidence="11" key="1">
    <citation type="submission" date="2020-06" db="EMBL/GenBank/DDBJ databases">
        <title>Draft genome of Bugula neritina, a colonial animal packing powerful symbionts and potential medicines.</title>
        <authorList>
            <person name="Rayko M."/>
        </authorList>
    </citation>
    <scope>NUCLEOTIDE SEQUENCE [LARGE SCALE GENOMIC DNA]</scope>
    <source>
        <strain evidence="11">Kwan_BN1</strain>
    </source>
</reference>
<evidence type="ECO:0000256" key="1">
    <source>
        <dbReference type="ARBA" id="ARBA00004123"/>
    </source>
</evidence>
<organism evidence="11 12">
    <name type="scientific">Bugula neritina</name>
    <name type="common">Brown bryozoan</name>
    <name type="synonym">Sertularia neritina</name>
    <dbReference type="NCBI Taxonomy" id="10212"/>
    <lineage>
        <taxon>Eukaryota</taxon>
        <taxon>Metazoa</taxon>
        <taxon>Spiralia</taxon>
        <taxon>Lophotrochozoa</taxon>
        <taxon>Bryozoa</taxon>
        <taxon>Gymnolaemata</taxon>
        <taxon>Cheilostomatida</taxon>
        <taxon>Flustrina</taxon>
        <taxon>Buguloidea</taxon>
        <taxon>Bugulidae</taxon>
        <taxon>Bugula</taxon>
    </lineage>
</organism>
<keyword evidence="4 7" id="KW-0863">Zinc-finger</keyword>
<protein>
    <recommendedName>
        <fullName evidence="10">C2H2-type domain-containing protein</fullName>
    </recommendedName>
</protein>
<gene>
    <name evidence="11" type="ORF">EB796_000188</name>
</gene>
<dbReference type="Gene3D" id="3.30.160.60">
    <property type="entry name" value="Classic Zinc Finger"/>
    <property type="match status" value="1"/>
</dbReference>
<keyword evidence="2" id="KW-0479">Metal-binding</keyword>
<evidence type="ECO:0000256" key="9">
    <source>
        <dbReference type="SAM" id="SignalP"/>
    </source>
</evidence>
<keyword evidence="6" id="KW-0539">Nucleus</keyword>
<evidence type="ECO:0000256" key="2">
    <source>
        <dbReference type="ARBA" id="ARBA00022723"/>
    </source>
</evidence>
<feature type="compositionally biased region" description="Low complexity" evidence="8">
    <location>
        <begin position="619"/>
        <end position="632"/>
    </location>
</feature>
<feature type="domain" description="C2H2-type" evidence="10">
    <location>
        <begin position="368"/>
        <end position="399"/>
    </location>
</feature>
<sequence length="641" mass="69446">MHGVLLPLAMLLLSAVEEIKMSCIFCESHFADPILPHNRQKICELFDVSFTGKKLLHDGKVCTRCHVQVQLIDNAVKLKSEMSQCLQDKLGKHEDRLAGSVNGSNTLLRQHQVSPVCAKTEPSVTPSPLVNPLTNGHVSPASSVSSPISSGDALSTSSMSAMGISPAMNVSSMMSAPPPLNVGPIMSVLPPLLQPPPTSAAAAEMMAMASFQSSLAALASNPMLSMPQPAPMVASGLDATTAGVADGAKDGVFMCIHCGKACKDHTEFIAHSTLCTGNRTGEEYTVIGCDRCGQNFKYRCPEDRIKHIVQCKGQGLRRGRPSTGIVNCPKCGLSLKNRMNHDRINHVQRCTGSGLKRGRPSMKSVEKFQCDKCNRNLWSRDQLEMHVAKCDGSHIERRGRKPGDNCCVVCGENLIYRHILKKHLRSVHGINPQNLDDSVIAAVKNEHSVDELSTPYKKMLMDQIQQQLSTPTPDSPVNDSTSLDQRADSEDSLNLSYDSALSHRKKAVPCKYVPSDGNLYPCDRCTQSFESQLQYDQHDCVSVPQEPKIPDVQPPSAEHELPKEVPEDEKVCKKEEIPPEGVDDVISAISERAEAVGTTGVKGSAIAQVISGLLVANKLGNNNNTGNSNLSNQTHRQSIST</sequence>
<keyword evidence="12" id="KW-1185">Reference proteome</keyword>
<feature type="signal peptide" evidence="9">
    <location>
        <begin position="1"/>
        <end position="21"/>
    </location>
</feature>
<name>A0A7J7KTP1_BUGNE</name>
<evidence type="ECO:0000256" key="4">
    <source>
        <dbReference type="ARBA" id="ARBA00022771"/>
    </source>
</evidence>
<dbReference type="EMBL" id="VXIV02000032">
    <property type="protein sequence ID" value="KAF6041509.1"/>
    <property type="molecule type" value="Genomic_DNA"/>
</dbReference>
<keyword evidence="3" id="KW-0677">Repeat</keyword>
<feature type="compositionally biased region" description="Polar residues" evidence="8">
    <location>
        <begin position="465"/>
        <end position="484"/>
    </location>
</feature>
<evidence type="ECO:0000256" key="3">
    <source>
        <dbReference type="ARBA" id="ARBA00022737"/>
    </source>
</evidence>
<feature type="chain" id="PRO_5029603077" description="C2H2-type domain-containing protein" evidence="9">
    <location>
        <begin position="22"/>
        <end position="641"/>
    </location>
</feature>
<evidence type="ECO:0000259" key="10">
    <source>
        <dbReference type="PROSITE" id="PS50157"/>
    </source>
</evidence>
<dbReference type="PANTHER" id="PTHR24406">
    <property type="entry name" value="TRANSCRIPTIONAL REPRESSOR CTCFL-RELATED"/>
    <property type="match status" value="1"/>
</dbReference>
<evidence type="ECO:0000313" key="11">
    <source>
        <dbReference type="EMBL" id="KAF6041509.1"/>
    </source>
</evidence>
<evidence type="ECO:0000256" key="8">
    <source>
        <dbReference type="SAM" id="MobiDB-lite"/>
    </source>
</evidence>
<evidence type="ECO:0000256" key="5">
    <source>
        <dbReference type="ARBA" id="ARBA00022833"/>
    </source>
</evidence>